<evidence type="ECO:0000313" key="2">
    <source>
        <dbReference type="EMBL" id="BAL53787.1"/>
    </source>
</evidence>
<gene>
    <name evidence="2" type="ORF">HGMM_F08F10C06</name>
</gene>
<feature type="region of interest" description="Disordered" evidence="1">
    <location>
        <begin position="1"/>
        <end position="25"/>
    </location>
</feature>
<organism evidence="2">
    <name type="scientific">uncultured Planctomycetota bacterium</name>
    <dbReference type="NCBI Taxonomy" id="120965"/>
    <lineage>
        <taxon>Bacteria</taxon>
        <taxon>Pseudomonadati</taxon>
        <taxon>Planctomycetota</taxon>
        <taxon>environmental samples</taxon>
    </lineage>
</organism>
<protein>
    <submittedName>
        <fullName evidence="2">Uncharacterized protein</fullName>
    </submittedName>
</protein>
<dbReference type="Pfam" id="PF05593">
    <property type="entry name" value="RHS_repeat"/>
    <property type="match status" value="1"/>
</dbReference>
<dbReference type="AlphaFoldDB" id="H5SCA1"/>
<dbReference type="InterPro" id="IPR031325">
    <property type="entry name" value="RHS_repeat"/>
</dbReference>
<reference evidence="2" key="1">
    <citation type="journal article" date="2005" name="Environ. Microbiol.">
        <title>Genetic and functional properties of uncultivated thermophilic crenarchaeotes from a subsurface gold mine as revealed by analysis of genome fragments.</title>
        <authorList>
            <person name="Nunoura T."/>
            <person name="Hirayama H."/>
            <person name="Takami H."/>
            <person name="Oida H."/>
            <person name="Nishi S."/>
            <person name="Shimamura S."/>
            <person name="Suzuki Y."/>
            <person name="Inagaki F."/>
            <person name="Takai K."/>
            <person name="Nealson K.H."/>
            <person name="Horikoshi K."/>
        </authorList>
    </citation>
    <scope>NUCLEOTIDE SEQUENCE</scope>
</reference>
<proteinExistence type="predicted"/>
<accession>H5SCA1</accession>
<dbReference type="Gene3D" id="2.180.10.10">
    <property type="entry name" value="RHS repeat-associated core"/>
    <property type="match status" value="1"/>
</dbReference>
<sequence length="160" mass="18222">MNCGPRSPLSCRRSPGKESDLTNASGYDYRNRVTDIVVKDAQGRVVYRTHYIYDVFDRRIASEVDADGDGPESPVRTWTFYDGANPYIDLDDQGNVQHYYLYGPDIDQVLARLDPVIGIPDSYLTDYIGYMQAIMRGVDTYGKLERRHELQTLNLAGNRT</sequence>
<name>H5SCA1_9BACT</name>
<reference evidence="2" key="2">
    <citation type="journal article" date="2012" name="PLoS ONE">
        <title>A Deeply Branching Thermophilic Bacterium with an Ancient Acetyl-CoA Pathway Dominates a Subsurface Ecosystem.</title>
        <authorList>
            <person name="Takami H."/>
            <person name="Noguchi H."/>
            <person name="Takaki Y."/>
            <person name="Uchiyama I."/>
            <person name="Toyoda A."/>
            <person name="Nishi S."/>
            <person name="Chee G.-J."/>
            <person name="Arai W."/>
            <person name="Nunoura T."/>
            <person name="Itoh T."/>
            <person name="Hattori M."/>
            <person name="Takai K."/>
        </authorList>
    </citation>
    <scope>NUCLEOTIDE SEQUENCE</scope>
</reference>
<dbReference type="EMBL" id="AP011667">
    <property type="protein sequence ID" value="BAL53787.1"/>
    <property type="molecule type" value="Genomic_DNA"/>
</dbReference>
<evidence type="ECO:0000256" key="1">
    <source>
        <dbReference type="SAM" id="MobiDB-lite"/>
    </source>
</evidence>